<dbReference type="Gene3D" id="1.10.238.10">
    <property type="entry name" value="EF-hand"/>
    <property type="match status" value="1"/>
</dbReference>
<dbReference type="PANTHER" id="PTHR10037">
    <property type="entry name" value="VOLTAGE-GATED CATION CHANNEL CALCIUM AND SODIUM"/>
    <property type="match status" value="1"/>
</dbReference>
<evidence type="ECO:0000256" key="1">
    <source>
        <dbReference type="ARBA" id="ARBA00004141"/>
    </source>
</evidence>
<evidence type="ECO:0000256" key="2">
    <source>
        <dbReference type="ARBA" id="ARBA00022692"/>
    </source>
</evidence>
<feature type="transmembrane region" description="Helical" evidence="5">
    <location>
        <begin position="151"/>
        <end position="172"/>
    </location>
</feature>
<dbReference type="InterPro" id="IPR043203">
    <property type="entry name" value="VGCC_Ca_Na"/>
</dbReference>
<dbReference type="InterPro" id="IPR027359">
    <property type="entry name" value="Volt_channel_dom_sf"/>
</dbReference>
<dbReference type="Gene3D" id="1.10.287.70">
    <property type="match status" value="1"/>
</dbReference>
<evidence type="ECO:0000256" key="4">
    <source>
        <dbReference type="ARBA" id="ARBA00023136"/>
    </source>
</evidence>
<evidence type="ECO:0000256" key="5">
    <source>
        <dbReference type="SAM" id="Phobius"/>
    </source>
</evidence>
<sequence length="471" mass="52856">ALDSKSPSSGAFVGELPSVDVSTRRIMLNSGGLSNHLFSQGRFGSCVERIEMKLLEPPCPTAGLLGQMVASKRFEFLSALVIIVNAVYIAYVSDLEIEKVGKGELNVISAWFWLEIVFTAWYAFEWALRVVVYRLSFLLCKDWSWNVFDTVLVALSLQDIVLSVGMTNPAFLRVMRLARMLKLLRVIRLLRMFRELRLILNAILSCVKSMFWAMLLIINVSFIFGLCFVQATADYLRDQGDGVGDNEKGELLKYWGSCRTSMYSLYAAALGGVDWDIQADTLRPVGNLFFLLYLLYVGFFFCVITNTLTSLFVEATMINAEKDQQQVIQAELEQKEVYIQQLQRLFLKFGGQGTGEVTLQDFIAHIEDPEMIWFAANLGIDMVDLKQFFAVLSSGGRQLVDLEHFVVGCIRLKGLAKSMDVMDLKLTLRHESGDVRECLRLLEGRIEARRRASGDGGGTPACSKLARNGCP</sequence>
<evidence type="ECO:0000256" key="3">
    <source>
        <dbReference type="ARBA" id="ARBA00022989"/>
    </source>
</evidence>
<name>A0ABN9YEQ9_9DINO</name>
<evidence type="ECO:0000313" key="7">
    <source>
        <dbReference type="EMBL" id="CAK0910246.1"/>
    </source>
</evidence>
<gene>
    <name evidence="7" type="ORF">PCOR1329_LOCUS84470</name>
</gene>
<feature type="transmembrane region" description="Helical" evidence="5">
    <location>
        <begin position="290"/>
        <end position="313"/>
    </location>
</feature>
<reference evidence="7" key="1">
    <citation type="submission" date="2023-10" db="EMBL/GenBank/DDBJ databases">
        <authorList>
            <person name="Chen Y."/>
            <person name="Shah S."/>
            <person name="Dougan E. K."/>
            <person name="Thang M."/>
            <person name="Chan C."/>
        </authorList>
    </citation>
    <scope>NUCLEOTIDE SEQUENCE [LARGE SCALE GENOMIC DNA]</scope>
</reference>
<evidence type="ECO:0000313" key="8">
    <source>
        <dbReference type="Proteomes" id="UP001189429"/>
    </source>
</evidence>
<feature type="transmembrane region" description="Helical" evidence="5">
    <location>
        <begin position="105"/>
        <end position="124"/>
    </location>
</feature>
<dbReference type="Pfam" id="PF00520">
    <property type="entry name" value="Ion_trans"/>
    <property type="match status" value="1"/>
</dbReference>
<proteinExistence type="predicted"/>
<dbReference type="InterPro" id="IPR011992">
    <property type="entry name" value="EF-hand-dom_pair"/>
</dbReference>
<feature type="transmembrane region" description="Helical" evidence="5">
    <location>
        <begin position="198"/>
        <end position="231"/>
    </location>
</feature>
<comment type="caution">
    <text evidence="7">The sequence shown here is derived from an EMBL/GenBank/DDBJ whole genome shotgun (WGS) entry which is preliminary data.</text>
</comment>
<dbReference type="SUPFAM" id="SSF47473">
    <property type="entry name" value="EF-hand"/>
    <property type="match status" value="1"/>
</dbReference>
<feature type="non-terminal residue" evidence="7">
    <location>
        <position position="471"/>
    </location>
</feature>
<protein>
    <recommendedName>
        <fullName evidence="6">Ion transport domain-containing protein</fullName>
    </recommendedName>
</protein>
<dbReference type="Gene3D" id="1.20.120.350">
    <property type="entry name" value="Voltage-gated potassium channels. Chain C"/>
    <property type="match status" value="1"/>
</dbReference>
<dbReference type="Proteomes" id="UP001189429">
    <property type="component" value="Unassembled WGS sequence"/>
</dbReference>
<dbReference type="EMBL" id="CAUYUJ010022355">
    <property type="protein sequence ID" value="CAK0910246.1"/>
    <property type="molecule type" value="Genomic_DNA"/>
</dbReference>
<feature type="transmembrane region" description="Helical" evidence="5">
    <location>
        <begin position="74"/>
        <end position="93"/>
    </location>
</feature>
<keyword evidence="8" id="KW-1185">Reference proteome</keyword>
<accession>A0ABN9YEQ9</accession>
<feature type="domain" description="Ion transport" evidence="6">
    <location>
        <begin position="72"/>
        <end position="311"/>
    </location>
</feature>
<keyword evidence="4 5" id="KW-0472">Membrane</keyword>
<evidence type="ECO:0000259" key="6">
    <source>
        <dbReference type="Pfam" id="PF00520"/>
    </source>
</evidence>
<keyword evidence="3 5" id="KW-1133">Transmembrane helix</keyword>
<dbReference type="PANTHER" id="PTHR10037:SF62">
    <property type="entry name" value="SODIUM CHANNEL PROTEIN 60E"/>
    <property type="match status" value="1"/>
</dbReference>
<dbReference type="SUPFAM" id="SSF81324">
    <property type="entry name" value="Voltage-gated potassium channels"/>
    <property type="match status" value="1"/>
</dbReference>
<organism evidence="7 8">
    <name type="scientific">Prorocentrum cordatum</name>
    <dbReference type="NCBI Taxonomy" id="2364126"/>
    <lineage>
        <taxon>Eukaryota</taxon>
        <taxon>Sar</taxon>
        <taxon>Alveolata</taxon>
        <taxon>Dinophyceae</taxon>
        <taxon>Prorocentrales</taxon>
        <taxon>Prorocentraceae</taxon>
        <taxon>Prorocentrum</taxon>
    </lineage>
</organism>
<feature type="non-terminal residue" evidence="7">
    <location>
        <position position="1"/>
    </location>
</feature>
<comment type="subcellular location">
    <subcellularLocation>
        <location evidence="1">Membrane</location>
        <topology evidence="1">Multi-pass membrane protein</topology>
    </subcellularLocation>
</comment>
<dbReference type="InterPro" id="IPR005821">
    <property type="entry name" value="Ion_trans_dom"/>
</dbReference>
<keyword evidence="2 5" id="KW-0812">Transmembrane</keyword>